<gene>
    <name evidence="13" type="primary">ISN1</name>
    <name evidence="13" type="ORF">HK099_005272</name>
</gene>
<reference evidence="13" key="1">
    <citation type="submission" date="2020-05" db="EMBL/GenBank/DDBJ databases">
        <title>Phylogenomic resolution of chytrid fungi.</title>
        <authorList>
            <person name="Stajich J.E."/>
            <person name="Amses K."/>
            <person name="Simmons R."/>
            <person name="Seto K."/>
            <person name="Myers J."/>
            <person name="Bonds A."/>
            <person name="Quandt C.A."/>
            <person name="Barry K."/>
            <person name="Liu P."/>
            <person name="Grigoriev I."/>
            <person name="Longcore J.E."/>
            <person name="James T.Y."/>
        </authorList>
    </citation>
    <scope>NUCLEOTIDE SEQUENCE</scope>
    <source>
        <strain evidence="13">JEL0476</strain>
    </source>
</reference>
<proteinExistence type="inferred from homology"/>
<keyword evidence="7" id="KW-0547">Nucleotide-binding</keyword>
<protein>
    <recommendedName>
        <fullName evidence="5">IMP-specific 5'-nucleotidase 1</fullName>
        <ecNumber evidence="4">3.1.3.99</ecNumber>
    </recommendedName>
</protein>
<evidence type="ECO:0000256" key="1">
    <source>
        <dbReference type="ARBA" id="ARBA00001946"/>
    </source>
</evidence>
<evidence type="ECO:0000256" key="8">
    <source>
        <dbReference type="ARBA" id="ARBA00022801"/>
    </source>
</evidence>
<sequence length="492" mass="55514">MSSLYRTNYHLRAHKRDAFIEFIKSLLLTPFVLHSAPKTDQLKSPGTKTLNHQFLNEVVAKGEADLDDPVDKNVERYSEILGCIEDLIEDHMIHDNSGMRDISRLTQLVPGVGKFFTGLPLKESFLDCNLKRSIASRTLVPPSFNDVKILVNLVNKIKIQVRHILNFAQVKAIAPTLKLITFDGDMTLYADGKDFARDSVLVALMIQLLAFDLYVAIVTAAGYGNDNVKYEKRLNGLLEGIQSSSALTLEQKKRFYVMGGECNFLYSYNPVTSNLVYIPEELYQPASMKLWSQDKKRIDTLLNVAHGCLIENCERMSITEKTQIIRKDKAVGVICKPGFELSREQLDELALATQKRLNNFQHVQRVRLVYDVVLPKKRKAEENEISQLSAQNRCEPIPFCAFNGGSDVWVDVGNKLIGVGYQKQQNKLDVSVLMEKFQAVGNQTLHVGDQFLSTGNDISTRSACCTSWIVGPEETAELLTELTQKIEDYRNI</sequence>
<dbReference type="GO" id="GO:0071590">
    <property type="term" value="P:nicotinamide riboside biosynthetic process"/>
    <property type="evidence" value="ECO:0007669"/>
    <property type="project" value="TreeGrafter"/>
</dbReference>
<evidence type="ECO:0000256" key="9">
    <source>
        <dbReference type="ARBA" id="ARBA00022840"/>
    </source>
</evidence>
<comment type="caution">
    <text evidence="13">The sequence shown here is derived from an EMBL/GenBank/DDBJ whole genome shotgun (WGS) entry which is preliminary data.</text>
</comment>
<dbReference type="Proteomes" id="UP001211065">
    <property type="component" value="Unassembled WGS sequence"/>
</dbReference>
<dbReference type="Pfam" id="PF06437">
    <property type="entry name" value="ISN1"/>
    <property type="match status" value="1"/>
</dbReference>
<evidence type="ECO:0000313" key="13">
    <source>
        <dbReference type="EMBL" id="KAJ3226275.1"/>
    </source>
</evidence>
<keyword evidence="8" id="KW-0378">Hydrolase</keyword>
<dbReference type="EC" id="3.1.3.99" evidence="4"/>
<dbReference type="EMBL" id="JADGJW010000040">
    <property type="protein sequence ID" value="KAJ3226275.1"/>
    <property type="molecule type" value="Genomic_DNA"/>
</dbReference>
<evidence type="ECO:0000313" key="14">
    <source>
        <dbReference type="Proteomes" id="UP001211065"/>
    </source>
</evidence>
<evidence type="ECO:0000256" key="10">
    <source>
        <dbReference type="ARBA" id="ARBA00022842"/>
    </source>
</evidence>
<dbReference type="GO" id="GO:0071592">
    <property type="term" value="P:nicotinic acid riboside biosynthetic process"/>
    <property type="evidence" value="ECO:0007669"/>
    <property type="project" value="TreeGrafter"/>
</dbReference>
<comment type="subunit">
    <text evidence="3">Homotetramer.</text>
</comment>
<evidence type="ECO:0000256" key="5">
    <source>
        <dbReference type="ARBA" id="ARBA00015544"/>
    </source>
</evidence>
<dbReference type="GO" id="GO:0009117">
    <property type="term" value="P:nucleotide metabolic process"/>
    <property type="evidence" value="ECO:0007669"/>
    <property type="project" value="UniProtKB-KW"/>
</dbReference>
<dbReference type="GO" id="GO:0006190">
    <property type="term" value="P:inosine salvage"/>
    <property type="evidence" value="ECO:0007669"/>
    <property type="project" value="InterPro"/>
</dbReference>
<dbReference type="AlphaFoldDB" id="A0AAD5UAF3"/>
<dbReference type="GO" id="GO:0008253">
    <property type="term" value="F:5'-nucleotidase activity"/>
    <property type="evidence" value="ECO:0007669"/>
    <property type="project" value="InterPro"/>
</dbReference>
<comment type="catalytic activity">
    <reaction evidence="12">
        <text>IMP + H2O = inosine + phosphate</text>
        <dbReference type="Rhea" id="RHEA:27718"/>
        <dbReference type="ChEBI" id="CHEBI:15377"/>
        <dbReference type="ChEBI" id="CHEBI:17596"/>
        <dbReference type="ChEBI" id="CHEBI:43474"/>
        <dbReference type="ChEBI" id="CHEBI:58053"/>
        <dbReference type="EC" id="3.1.3.99"/>
    </reaction>
</comment>
<evidence type="ECO:0000256" key="12">
    <source>
        <dbReference type="ARBA" id="ARBA00047413"/>
    </source>
</evidence>
<keyword evidence="6" id="KW-0479">Metal-binding</keyword>
<organism evidence="13 14">
    <name type="scientific">Clydaea vesicula</name>
    <dbReference type="NCBI Taxonomy" id="447962"/>
    <lineage>
        <taxon>Eukaryota</taxon>
        <taxon>Fungi</taxon>
        <taxon>Fungi incertae sedis</taxon>
        <taxon>Chytridiomycota</taxon>
        <taxon>Chytridiomycota incertae sedis</taxon>
        <taxon>Chytridiomycetes</taxon>
        <taxon>Lobulomycetales</taxon>
        <taxon>Lobulomycetaceae</taxon>
        <taxon>Clydaea</taxon>
    </lineage>
</organism>
<keyword evidence="10" id="KW-0460">Magnesium</keyword>
<dbReference type="PANTHER" id="PTHR28213:SF1">
    <property type="entry name" value="IMP-SPECIFIC 5'-NUCLEOTIDASE 1"/>
    <property type="match status" value="1"/>
</dbReference>
<name>A0AAD5UAF3_9FUNG</name>
<evidence type="ECO:0000256" key="11">
    <source>
        <dbReference type="ARBA" id="ARBA00023080"/>
    </source>
</evidence>
<keyword evidence="14" id="KW-1185">Reference proteome</keyword>
<evidence type="ECO:0000256" key="7">
    <source>
        <dbReference type="ARBA" id="ARBA00022741"/>
    </source>
</evidence>
<accession>A0AAD5UAF3</accession>
<evidence type="ECO:0000256" key="2">
    <source>
        <dbReference type="ARBA" id="ARBA00005307"/>
    </source>
</evidence>
<dbReference type="InterPro" id="IPR009453">
    <property type="entry name" value="ISN1"/>
</dbReference>
<comment type="similarity">
    <text evidence="2">Belongs to the ISN1 family.</text>
</comment>
<dbReference type="PANTHER" id="PTHR28213">
    <property type="entry name" value="IMP-SPECIFIC 5'-NUCLEOTIDASE 1"/>
    <property type="match status" value="1"/>
</dbReference>
<keyword evidence="11" id="KW-0546">Nucleotide metabolism</keyword>
<dbReference type="GO" id="GO:0005524">
    <property type="term" value="F:ATP binding"/>
    <property type="evidence" value="ECO:0007669"/>
    <property type="project" value="UniProtKB-KW"/>
</dbReference>
<evidence type="ECO:0000256" key="6">
    <source>
        <dbReference type="ARBA" id="ARBA00022723"/>
    </source>
</evidence>
<dbReference type="GO" id="GO:0000287">
    <property type="term" value="F:magnesium ion binding"/>
    <property type="evidence" value="ECO:0007669"/>
    <property type="project" value="InterPro"/>
</dbReference>
<comment type="cofactor">
    <cofactor evidence="1">
        <name>Mg(2+)</name>
        <dbReference type="ChEBI" id="CHEBI:18420"/>
    </cofactor>
</comment>
<evidence type="ECO:0000256" key="4">
    <source>
        <dbReference type="ARBA" id="ARBA00012894"/>
    </source>
</evidence>
<keyword evidence="9" id="KW-0067">ATP-binding</keyword>
<evidence type="ECO:0000256" key="3">
    <source>
        <dbReference type="ARBA" id="ARBA00011881"/>
    </source>
</evidence>